<dbReference type="RefSeq" id="WP_268752768.1">
    <property type="nucleotide sequence ID" value="NZ_JAPRFR010000001.1"/>
</dbReference>
<dbReference type="EMBL" id="JAPRFR010000001">
    <property type="protein sequence ID" value="MCZ0725335.1"/>
    <property type="molecule type" value="Genomic_DNA"/>
</dbReference>
<evidence type="ECO:0000313" key="2">
    <source>
        <dbReference type="EMBL" id="MCZ0725335.1"/>
    </source>
</evidence>
<gene>
    <name evidence="2" type="ORF">OW157_01990</name>
</gene>
<feature type="region of interest" description="Disordered" evidence="1">
    <location>
        <begin position="100"/>
        <end position="221"/>
    </location>
</feature>
<evidence type="ECO:0000256" key="1">
    <source>
        <dbReference type="SAM" id="MobiDB-lite"/>
    </source>
</evidence>
<reference evidence="2" key="1">
    <citation type="submission" date="2022-12" db="EMBL/GenBank/DDBJ databases">
        <title>Description and comparative metabolic analysis of Aerococcus sp. nov., isolated from the feces of a pig.</title>
        <authorList>
            <person name="Chang Y.-H."/>
        </authorList>
    </citation>
    <scope>NUCLEOTIDE SEQUENCE</scope>
    <source>
        <strain evidence="2">YH-aer222</strain>
    </source>
</reference>
<dbReference type="AlphaFoldDB" id="A0A9X3FRJ9"/>
<protein>
    <recommendedName>
        <fullName evidence="4">Cell division protein ZapA</fullName>
    </recommendedName>
</protein>
<keyword evidence="3" id="KW-1185">Reference proteome</keyword>
<proteinExistence type="predicted"/>
<evidence type="ECO:0000313" key="3">
    <source>
        <dbReference type="Proteomes" id="UP001146670"/>
    </source>
</evidence>
<accession>A0A9X3FRJ9</accession>
<organism evidence="2 3">
    <name type="scientific">Aerococcus kribbianus</name>
    <dbReference type="NCBI Taxonomy" id="2999064"/>
    <lineage>
        <taxon>Bacteria</taxon>
        <taxon>Bacillati</taxon>
        <taxon>Bacillota</taxon>
        <taxon>Bacilli</taxon>
        <taxon>Lactobacillales</taxon>
        <taxon>Aerococcaceae</taxon>
        <taxon>Aerococcus</taxon>
    </lineage>
</organism>
<evidence type="ECO:0008006" key="4">
    <source>
        <dbReference type="Google" id="ProtNLM"/>
    </source>
</evidence>
<sequence length="221" mass="24918">MSKRYTTHIGYKKLTLRTDRSADQVKKVSQSLNGDLKSLSIRQADRSLEDLLALLVFNAYSDRMTLANDLKTIQEDKKFLLERNQILEDKLAALEAKLDASKQNQQVANSENTELEGSKVAEYGDEPDKDSSGRPIPENPNNKTDQEPFETKTAPIIAGETRKTQSIDPKSSTKATMLSGQKTAQVNKNHHDLKAYNPRRLSEQLSQAPKRLNQLRQTPRP</sequence>
<feature type="compositionally biased region" description="Polar residues" evidence="1">
    <location>
        <begin position="101"/>
        <end position="112"/>
    </location>
</feature>
<dbReference type="Proteomes" id="UP001146670">
    <property type="component" value="Unassembled WGS sequence"/>
</dbReference>
<name>A0A9X3FRJ9_9LACT</name>
<comment type="caution">
    <text evidence="2">The sequence shown here is derived from an EMBL/GenBank/DDBJ whole genome shotgun (WGS) entry which is preliminary data.</text>
</comment>
<feature type="compositionally biased region" description="Polar residues" evidence="1">
    <location>
        <begin position="166"/>
        <end position="187"/>
    </location>
</feature>